<evidence type="ECO:0000313" key="1">
    <source>
        <dbReference type="Ensembl" id="ENSORLP00020000593.1"/>
    </source>
</evidence>
<name>A0A3P9JXJ0_ORYLA</name>
<reference key="1">
    <citation type="journal article" date="2007" name="Nature">
        <title>The medaka draft genome and insights into vertebrate genome evolution.</title>
        <authorList>
            <person name="Kasahara M."/>
            <person name="Naruse K."/>
            <person name="Sasaki S."/>
            <person name="Nakatani Y."/>
            <person name="Qu W."/>
            <person name="Ahsan B."/>
            <person name="Yamada T."/>
            <person name="Nagayasu Y."/>
            <person name="Doi K."/>
            <person name="Kasai Y."/>
            <person name="Jindo T."/>
            <person name="Kobayashi D."/>
            <person name="Shimada A."/>
            <person name="Toyoda A."/>
            <person name="Kuroki Y."/>
            <person name="Fujiyama A."/>
            <person name="Sasaki T."/>
            <person name="Shimizu A."/>
            <person name="Asakawa S."/>
            <person name="Shimizu N."/>
            <person name="Hashimoto S."/>
            <person name="Yang J."/>
            <person name="Lee Y."/>
            <person name="Matsushima K."/>
            <person name="Sugano S."/>
            <person name="Sakaizumi M."/>
            <person name="Narita T."/>
            <person name="Ohishi K."/>
            <person name="Haga S."/>
            <person name="Ohta F."/>
            <person name="Nomoto H."/>
            <person name="Nogata K."/>
            <person name="Morishita T."/>
            <person name="Endo T."/>
            <person name="Shin-I T."/>
            <person name="Takeda H."/>
            <person name="Morishita S."/>
            <person name="Kohara Y."/>
        </authorList>
    </citation>
    <scope>NUCLEOTIDE SEQUENCE [LARGE SCALE GENOMIC DNA]</scope>
    <source>
        <strain>Hd-rR</strain>
    </source>
</reference>
<dbReference type="Proteomes" id="UP000265180">
    <property type="component" value="Chromosome 4"/>
</dbReference>
<dbReference type="AlphaFoldDB" id="A0A3P9JXJ0"/>
<reference evidence="1 2" key="2">
    <citation type="submission" date="2017-04" db="EMBL/GenBank/DDBJ databases">
        <title>CpG methylation of centromeres and impact of large insertions on vertebrate speciation.</title>
        <authorList>
            <person name="Ichikawa K."/>
            <person name="Yoshimura J."/>
            <person name="Morishita S."/>
        </authorList>
    </citation>
    <scope>NUCLEOTIDE SEQUENCE</scope>
    <source>
        <strain evidence="1 2">HNI</strain>
    </source>
</reference>
<accession>A0A3P9JXJ0</accession>
<dbReference type="Ensembl" id="ENSORLT00020014457.1">
    <property type="protein sequence ID" value="ENSORLP00020000593.1"/>
    <property type="gene ID" value="ENSORLG00020001293.1"/>
</dbReference>
<sequence length="109" mass="12465">MRLASVKVFPQSGHAKGRSPRCVRSWRCRDSGLLKVLPQRAHGYGLSFVCMLRSCLRRSEDRMKSLPQGQPYGRSPVCSRLCCCSVPWWEYAFPQMSHTCGLRPECVCR</sequence>
<evidence type="ECO:0000313" key="2">
    <source>
        <dbReference type="Proteomes" id="UP000265180"/>
    </source>
</evidence>
<reference evidence="1" key="3">
    <citation type="submission" date="2025-08" db="UniProtKB">
        <authorList>
            <consortium name="Ensembl"/>
        </authorList>
    </citation>
    <scope>IDENTIFICATION</scope>
    <source>
        <strain evidence="1">HNI</strain>
    </source>
</reference>
<reference evidence="1" key="4">
    <citation type="submission" date="2025-09" db="UniProtKB">
        <authorList>
            <consortium name="Ensembl"/>
        </authorList>
    </citation>
    <scope>IDENTIFICATION</scope>
    <source>
        <strain evidence="1">HNI</strain>
    </source>
</reference>
<organism evidence="1 2">
    <name type="scientific">Oryzias latipes</name>
    <name type="common">Japanese rice fish</name>
    <name type="synonym">Japanese killifish</name>
    <dbReference type="NCBI Taxonomy" id="8090"/>
    <lineage>
        <taxon>Eukaryota</taxon>
        <taxon>Metazoa</taxon>
        <taxon>Chordata</taxon>
        <taxon>Craniata</taxon>
        <taxon>Vertebrata</taxon>
        <taxon>Euteleostomi</taxon>
        <taxon>Actinopterygii</taxon>
        <taxon>Neopterygii</taxon>
        <taxon>Teleostei</taxon>
        <taxon>Neoteleostei</taxon>
        <taxon>Acanthomorphata</taxon>
        <taxon>Ovalentaria</taxon>
        <taxon>Atherinomorphae</taxon>
        <taxon>Beloniformes</taxon>
        <taxon>Adrianichthyidae</taxon>
        <taxon>Oryziinae</taxon>
        <taxon>Oryzias</taxon>
    </lineage>
</organism>
<proteinExistence type="predicted"/>
<protein>
    <submittedName>
        <fullName evidence="1">Uncharacterized protein</fullName>
    </submittedName>
</protein>